<evidence type="ECO:0000313" key="2">
    <source>
        <dbReference type="EMBL" id="MFB9994710.1"/>
    </source>
</evidence>
<dbReference type="RefSeq" id="WP_380015913.1">
    <property type="nucleotide sequence ID" value="NZ_JBHLYR010000063.1"/>
</dbReference>
<keyword evidence="3" id="KW-1185">Reference proteome</keyword>
<proteinExistence type="predicted"/>
<organism evidence="2 3">
    <name type="scientific">Deinococcus oregonensis</name>
    <dbReference type="NCBI Taxonomy" id="1805970"/>
    <lineage>
        <taxon>Bacteria</taxon>
        <taxon>Thermotogati</taxon>
        <taxon>Deinococcota</taxon>
        <taxon>Deinococci</taxon>
        <taxon>Deinococcales</taxon>
        <taxon>Deinococcaceae</taxon>
        <taxon>Deinococcus</taxon>
    </lineage>
</organism>
<reference evidence="2 3" key="1">
    <citation type="submission" date="2024-09" db="EMBL/GenBank/DDBJ databases">
        <authorList>
            <person name="Sun Q."/>
            <person name="Mori K."/>
        </authorList>
    </citation>
    <scope>NUCLEOTIDE SEQUENCE [LARGE SCALE GENOMIC DNA]</scope>
    <source>
        <strain evidence="2 3">JCM 13503</strain>
    </source>
</reference>
<feature type="region of interest" description="Disordered" evidence="1">
    <location>
        <begin position="1"/>
        <end position="20"/>
    </location>
</feature>
<dbReference type="Gene3D" id="1.10.1220.10">
    <property type="entry name" value="Met repressor-like"/>
    <property type="match status" value="1"/>
</dbReference>
<dbReference type="Proteomes" id="UP001589733">
    <property type="component" value="Unassembled WGS sequence"/>
</dbReference>
<sequence>MSATPAAPTEADDPLESFNTRLPRGLHHALKMHAAEGIKIQDIVQHALNAYLRKK</sequence>
<accession>A0ABV6B4M9</accession>
<evidence type="ECO:0000313" key="3">
    <source>
        <dbReference type="Proteomes" id="UP001589733"/>
    </source>
</evidence>
<name>A0ABV6B4M9_9DEIO</name>
<evidence type="ECO:0008006" key="4">
    <source>
        <dbReference type="Google" id="ProtNLM"/>
    </source>
</evidence>
<dbReference type="InterPro" id="IPR010985">
    <property type="entry name" value="Ribbon_hlx_hlx"/>
</dbReference>
<dbReference type="SUPFAM" id="SSF47598">
    <property type="entry name" value="Ribbon-helix-helix"/>
    <property type="match status" value="1"/>
</dbReference>
<dbReference type="EMBL" id="JBHLYR010000063">
    <property type="protein sequence ID" value="MFB9994710.1"/>
    <property type="molecule type" value="Genomic_DNA"/>
</dbReference>
<gene>
    <name evidence="2" type="ORF">ACFFLM_22375</name>
</gene>
<protein>
    <recommendedName>
        <fullName evidence="4">CopG family transcriptional regulator</fullName>
    </recommendedName>
</protein>
<dbReference type="InterPro" id="IPR013321">
    <property type="entry name" value="Arc_rbn_hlx_hlx"/>
</dbReference>
<evidence type="ECO:0000256" key="1">
    <source>
        <dbReference type="SAM" id="MobiDB-lite"/>
    </source>
</evidence>
<comment type="caution">
    <text evidence="2">The sequence shown here is derived from an EMBL/GenBank/DDBJ whole genome shotgun (WGS) entry which is preliminary data.</text>
</comment>